<dbReference type="RefSeq" id="WP_184667195.1">
    <property type="nucleotide sequence ID" value="NZ_BAABAI010000027.1"/>
</dbReference>
<dbReference type="InterPro" id="IPR051082">
    <property type="entry name" value="Pentapeptide-BTB/POZ_domain"/>
</dbReference>
<accession>A0A7W7T0J6</accession>
<dbReference type="PANTHER" id="PTHR14136:SF17">
    <property type="entry name" value="BTB_POZ DOMAIN-CONTAINING PROTEIN KCTD9"/>
    <property type="match status" value="1"/>
</dbReference>
<reference evidence="1 2" key="1">
    <citation type="submission" date="2020-08" db="EMBL/GenBank/DDBJ databases">
        <title>Sequencing the genomes of 1000 actinobacteria strains.</title>
        <authorList>
            <person name="Klenk H.-P."/>
        </authorList>
    </citation>
    <scope>NUCLEOTIDE SEQUENCE [LARGE SCALE GENOMIC DNA]</scope>
    <source>
        <strain evidence="1 2">DSM 45084</strain>
    </source>
</reference>
<keyword evidence="2" id="KW-1185">Reference proteome</keyword>
<evidence type="ECO:0008006" key="3">
    <source>
        <dbReference type="Google" id="ProtNLM"/>
    </source>
</evidence>
<dbReference type="InterPro" id="IPR001646">
    <property type="entry name" value="5peptide_repeat"/>
</dbReference>
<dbReference type="Gene3D" id="2.160.20.80">
    <property type="entry name" value="E3 ubiquitin-protein ligase SopA"/>
    <property type="match status" value="1"/>
</dbReference>
<dbReference type="Proteomes" id="UP000542674">
    <property type="component" value="Unassembled WGS sequence"/>
</dbReference>
<dbReference type="Pfam" id="PF00805">
    <property type="entry name" value="Pentapeptide"/>
    <property type="match status" value="1"/>
</dbReference>
<dbReference type="SUPFAM" id="SSF141571">
    <property type="entry name" value="Pentapeptide repeat-like"/>
    <property type="match status" value="1"/>
</dbReference>
<dbReference type="AlphaFoldDB" id="A0A7W7T0J6"/>
<protein>
    <recommendedName>
        <fullName evidence="3">Pentapeptide repeat protein</fullName>
    </recommendedName>
</protein>
<gene>
    <name evidence="1" type="ORF">F4559_001644</name>
</gene>
<evidence type="ECO:0000313" key="2">
    <source>
        <dbReference type="Proteomes" id="UP000542674"/>
    </source>
</evidence>
<proteinExistence type="predicted"/>
<comment type="caution">
    <text evidence="1">The sequence shown here is derived from an EMBL/GenBank/DDBJ whole genome shotgun (WGS) entry which is preliminary data.</text>
</comment>
<dbReference type="PANTHER" id="PTHR14136">
    <property type="entry name" value="BTB_POZ DOMAIN-CONTAINING PROTEIN KCTD9"/>
    <property type="match status" value="1"/>
</dbReference>
<evidence type="ECO:0000313" key="1">
    <source>
        <dbReference type="EMBL" id="MBB4964285.1"/>
    </source>
</evidence>
<dbReference type="EMBL" id="JACHJS010000001">
    <property type="protein sequence ID" value="MBB4964285.1"/>
    <property type="molecule type" value="Genomic_DNA"/>
</dbReference>
<organism evidence="1 2">
    <name type="scientific">Saccharothrix violaceirubra</name>
    <dbReference type="NCBI Taxonomy" id="413306"/>
    <lineage>
        <taxon>Bacteria</taxon>
        <taxon>Bacillati</taxon>
        <taxon>Actinomycetota</taxon>
        <taxon>Actinomycetes</taxon>
        <taxon>Pseudonocardiales</taxon>
        <taxon>Pseudonocardiaceae</taxon>
        <taxon>Saccharothrix</taxon>
    </lineage>
</organism>
<sequence length="251" mass="27537">MTELRADCARCVGLCCVVPAFAKSVDFAIDKPAHTPCPNLADDFRCGIHTRLREKGFRGCTVYDCFGAGQQVTQVTFGGTPTARARAVFPVMRQLHELLWYLTEAARIAPDRATTARLDEIAALTRETPENLLALDVGPWWREVDAIMVKASEAARKGLRGKNKRNADLVGKDLSRAGLRGATLRGAYLIGARLRGADLRRVDFTGADLRDADLSGADLREAFFLTQSQLDAARGDRTTRLPEGLRAPAHW</sequence>
<name>A0A7W7T0J6_9PSEU</name>